<protein>
    <submittedName>
        <fullName evidence="8">Type II secretion system F family protein</fullName>
    </submittedName>
</protein>
<accession>A0A7T5ELJ6</accession>
<evidence type="ECO:0000259" key="7">
    <source>
        <dbReference type="Pfam" id="PF00482"/>
    </source>
</evidence>
<evidence type="ECO:0000256" key="2">
    <source>
        <dbReference type="ARBA" id="ARBA00022475"/>
    </source>
</evidence>
<reference evidence="8 10" key="1">
    <citation type="submission" date="2020-12" db="EMBL/GenBank/DDBJ databases">
        <title>strain FJAT-54423T represents a novel species of the genus Brevibacillus.</title>
        <authorList>
            <person name="Tang R."/>
        </authorList>
    </citation>
    <scope>NUCLEOTIDE SEQUENCE [LARGE SCALE GENOMIC DNA]</scope>
    <source>
        <strain evidence="8 10">FJAT-54423</strain>
    </source>
</reference>
<feature type="transmembrane region" description="Helical" evidence="6">
    <location>
        <begin position="88"/>
        <end position="114"/>
    </location>
</feature>
<evidence type="ECO:0000256" key="6">
    <source>
        <dbReference type="SAM" id="Phobius"/>
    </source>
</evidence>
<gene>
    <name evidence="8" type="ORF">JD108_01870</name>
    <name evidence="9" type="ORF">KDJ56_01870</name>
</gene>
<reference evidence="9" key="2">
    <citation type="submission" date="2021-04" db="EMBL/GenBank/DDBJ databases">
        <title>Brevibacillus composti FJAT-54423, complete genome.</title>
        <authorList>
            <person name="Tang R."/>
        </authorList>
    </citation>
    <scope>NUCLEOTIDE SEQUENCE</scope>
    <source>
        <strain evidence="9">FJAT-54424</strain>
    </source>
</reference>
<dbReference type="Pfam" id="PF00482">
    <property type="entry name" value="T2SSF"/>
    <property type="match status" value="1"/>
</dbReference>
<dbReference type="GO" id="GO:0005886">
    <property type="term" value="C:plasma membrane"/>
    <property type="evidence" value="ECO:0007669"/>
    <property type="project" value="UniProtKB-SubCell"/>
</dbReference>
<evidence type="ECO:0000256" key="4">
    <source>
        <dbReference type="ARBA" id="ARBA00022989"/>
    </source>
</evidence>
<comment type="subcellular location">
    <subcellularLocation>
        <location evidence="1">Cell membrane</location>
        <topology evidence="1">Multi-pass membrane protein</topology>
    </subcellularLocation>
</comment>
<dbReference type="EMBL" id="CP066308">
    <property type="protein sequence ID" value="QQE74757.1"/>
    <property type="molecule type" value="Genomic_DNA"/>
</dbReference>
<dbReference type="RefSeq" id="WP_198828327.1">
    <property type="nucleotide sequence ID" value="NZ_CP066308.1"/>
</dbReference>
<dbReference type="Proteomes" id="UP000595847">
    <property type="component" value="Chromosome"/>
</dbReference>
<proteinExistence type="predicted"/>
<dbReference type="EMBL" id="CP073708">
    <property type="protein sequence ID" value="QUO41842.1"/>
    <property type="molecule type" value="Genomic_DNA"/>
</dbReference>
<keyword evidence="5 6" id="KW-0472">Membrane</keyword>
<dbReference type="KEGG" id="bcop:JD108_01870"/>
<evidence type="ECO:0000313" key="11">
    <source>
        <dbReference type="Proteomes" id="UP000677234"/>
    </source>
</evidence>
<evidence type="ECO:0000256" key="3">
    <source>
        <dbReference type="ARBA" id="ARBA00022692"/>
    </source>
</evidence>
<organism evidence="8 10">
    <name type="scientific">Brevibacillus composti</name>
    <dbReference type="NCBI Taxonomy" id="2796470"/>
    <lineage>
        <taxon>Bacteria</taxon>
        <taxon>Bacillati</taxon>
        <taxon>Bacillota</taxon>
        <taxon>Bacilli</taxon>
        <taxon>Bacillales</taxon>
        <taxon>Paenibacillaceae</taxon>
        <taxon>Brevibacillus</taxon>
    </lineage>
</organism>
<evidence type="ECO:0000256" key="1">
    <source>
        <dbReference type="ARBA" id="ARBA00004651"/>
    </source>
</evidence>
<dbReference type="PANTHER" id="PTHR35007:SF2">
    <property type="entry name" value="PILUS ASSEMBLE PROTEIN"/>
    <property type="match status" value="1"/>
</dbReference>
<dbReference type="InterPro" id="IPR018076">
    <property type="entry name" value="T2SS_GspF_dom"/>
</dbReference>
<evidence type="ECO:0000256" key="5">
    <source>
        <dbReference type="ARBA" id="ARBA00023136"/>
    </source>
</evidence>
<sequence length="297" mass="33216">MPMLIASLSFVLVVLVLMPTRWIHVQKVKKGFVFMSSYVASTTRKAGPVQLITPFAMSLLATLRIRIRPKQRKDIQVKLIHAGLSENWTVENFVSVQVACALLAALYFLFLGWASGQPDYYLLALAVGPLGYLLPQQWLKSRIKRRQESIRRELPHLLNAVAIMCEAGLHLFPALREVSTRQKGVLAQELLIVASDVSYGVGQIEALEKMADRCQVEEVSRFVSALSQTIERGAGGITAVLRQQASEVWEDRKKKAQKLGAEASLKLFLPLLLLAFPAMTIFILGPVFIELFRFVLN</sequence>
<evidence type="ECO:0000313" key="10">
    <source>
        <dbReference type="Proteomes" id="UP000595847"/>
    </source>
</evidence>
<evidence type="ECO:0000313" key="9">
    <source>
        <dbReference type="EMBL" id="QUO41842.1"/>
    </source>
</evidence>
<keyword evidence="2" id="KW-1003">Cell membrane</keyword>
<evidence type="ECO:0000313" key="8">
    <source>
        <dbReference type="EMBL" id="QQE74757.1"/>
    </source>
</evidence>
<dbReference type="AlphaFoldDB" id="A0A7T5ELJ6"/>
<dbReference type="PANTHER" id="PTHR35007">
    <property type="entry name" value="INTEGRAL MEMBRANE PROTEIN-RELATED"/>
    <property type="match status" value="1"/>
</dbReference>
<feature type="transmembrane region" description="Helical" evidence="6">
    <location>
        <begin position="267"/>
        <end position="289"/>
    </location>
</feature>
<keyword evidence="3 6" id="KW-0812">Transmembrane</keyword>
<feature type="domain" description="Type II secretion system protein GspF" evidence="7">
    <location>
        <begin position="158"/>
        <end position="284"/>
    </location>
</feature>
<keyword evidence="4 6" id="KW-1133">Transmembrane helix</keyword>
<name>A0A7T5ELJ6_9BACL</name>
<dbReference type="Proteomes" id="UP000677234">
    <property type="component" value="Chromosome"/>
</dbReference>
<feature type="transmembrane region" description="Helical" evidence="6">
    <location>
        <begin position="120"/>
        <end position="139"/>
    </location>
</feature>
<keyword evidence="11" id="KW-1185">Reference proteome</keyword>